<proteinExistence type="predicted"/>
<dbReference type="EMBL" id="CP015405">
    <property type="protein sequence ID" value="ANU76419.1"/>
    <property type="molecule type" value="Genomic_DNA"/>
</dbReference>
<dbReference type="AlphaFoldDB" id="A0A1C7ID47"/>
<dbReference type="OrthoDB" id="212459at2"/>
<dbReference type="Pfam" id="PF13556">
    <property type="entry name" value="HTH_30"/>
    <property type="match status" value="1"/>
</dbReference>
<dbReference type="Gene3D" id="1.10.10.2840">
    <property type="entry name" value="PucR C-terminal helix-turn-helix domain"/>
    <property type="match status" value="1"/>
</dbReference>
<dbReference type="Proteomes" id="UP000092574">
    <property type="component" value="Chromosome"/>
</dbReference>
<reference evidence="2" key="1">
    <citation type="submission" date="2017-04" db="EMBL/GenBank/DDBJ databases">
        <title>Complete Genome Sequences of Twelve Strains of a Stable Defined Moderately Diverse Mouse Microbiota 2 (sDMDMm2).</title>
        <authorList>
            <person name="Uchimura Y."/>
            <person name="Wyss M."/>
            <person name="Brugiroux S."/>
            <person name="Limenitakis J.P."/>
            <person name="Stecher B."/>
            <person name="McCoy K.D."/>
            <person name="Macpherson A.J."/>
        </authorList>
    </citation>
    <scope>NUCLEOTIDE SEQUENCE</scope>
    <source>
        <strain evidence="2">YL58</strain>
    </source>
</reference>
<dbReference type="RefSeq" id="WP_065542584.1">
    <property type="nucleotide sequence ID" value="NZ_CP015405.2"/>
</dbReference>
<organism evidence="2 3">
    <name type="scientific">Blautia pseudococcoides</name>
    <dbReference type="NCBI Taxonomy" id="1796616"/>
    <lineage>
        <taxon>Bacteria</taxon>
        <taxon>Bacillati</taxon>
        <taxon>Bacillota</taxon>
        <taxon>Clostridia</taxon>
        <taxon>Lachnospirales</taxon>
        <taxon>Lachnospiraceae</taxon>
        <taxon>Blautia</taxon>
    </lineage>
</organism>
<evidence type="ECO:0000259" key="1">
    <source>
        <dbReference type="Pfam" id="PF13556"/>
    </source>
</evidence>
<feature type="domain" description="PucR C-terminal helix-turn-helix" evidence="1">
    <location>
        <begin position="8"/>
        <end position="64"/>
    </location>
</feature>
<gene>
    <name evidence="2" type="ORF">A4V09_11955</name>
</gene>
<evidence type="ECO:0000313" key="2">
    <source>
        <dbReference type="EMBL" id="ANU76419.1"/>
    </source>
</evidence>
<name>A0A1C7ID47_9FIRM</name>
<dbReference type="InterPro" id="IPR042070">
    <property type="entry name" value="PucR_C-HTH_sf"/>
</dbReference>
<dbReference type="InterPro" id="IPR025736">
    <property type="entry name" value="PucR_C-HTH_dom"/>
</dbReference>
<sequence>MTGHTNYKTLRNYIEFDSHTAKAIDDLYIHRNTFKSRIKKIRELLEMEPDSPQERLYLMLIFRILRRYPELASEQEVRL</sequence>
<dbReference type="STRING" id="1796616.A4V09_11955"/>
<keyword evidence="3" id="KW-1185">Reference proteome</keyword>
<dbReference type="KEGG" id="byl:A4V09_11955"/>
<protein>
    <recommendedName>
        <fullName evidence="1">PucR C-terminal helix-turn-helix domain-containing protein</fullName>
    </recommendedName>
</protein>
<evidence type="ECO:0000313" key="3">
    <source>
        <dbReference type="Proteomes" id="UP000092574"/>
    </source>
</evidence>
<accession>A0A1C7ID47</accession>